<accession>A0ABX8AL56</accession>
<gene>
    <name evidence="2" type="ORF">KGB56_21290</name>
</gene>
<keyword evidence="3" id="KW-1185">Reference proteome</keyword>
<dbReference type="Proteomes" id="UP000680706">
    <property type="component" value="Chromosome"/>
</dbReference>
<evidence type="ECO:0000256" key="1">
    <source>
        <dbReference type="SAM" id="Phobius"/>
    </source>
</evidence>
<sequence>MFLLDILFDILGYYTARFVLPIISLGHIRAEELSVQNTSYNIFGFRKAENCKLYFSFTMAGWIGVFIWIFAAGLVLWFIRNSIS</sequence>
<keyword evidence="1" id="KW-1133">Transmembrane helix</keyword>
<feature type="transmembrane region" description="Helical" evidence="1">
    <location>
        <begin position="53"/>
        <end position="79"/>
    </location>
</feature>
<reference evidence="2 3" key="1">
    <citation type="journal article" date="2021" name="Angew. Chem. Int. Ed. Engl.">
        <title>A novel family of nonribosomal peptides modulate collective behavior in Pseudovibrio bacteria isolated from marine sponges.</title>
        <authorList>
            <person name="Ioca L.P."/>
            <person name="Dai Y."/>
            <person name="Kunakom S."/>
            <person name="Diaz-Espinosa J."/>
            <person name="Krunic A."/>
            <person name="Crnkovic C.M."/>
            <person name="Orjala J."/>
            <person name="Sanchez L.M."/>
            <person name="Ferreira A.G."/>
            <person name="Berlinck R.G.S."/>
            <person name="Eustaquio A.S."/>
        </authorList>
    </citation>
    <scope>NUCLEOTIDE SEQUENCE [LARGE SCALE GENOMIC DNA]</scope>
    <source>
        <strain evidence="2 3">Ab134</strain>
    </source>
</reference>
<evidence type="ECO:0000313" key="3">
    <source>
        <dbReference type="Proteomes" id="UP000680706"/>
    </source>
</evidence>
<name>A0ABX8AL56_9HYPH</name>
<proteinExistence type="predicted"/>
<dbReference type="RefSeq" id="WP_075698362.1">
    <property type="nucleotide sequence ID" value="NZ_CP074126.1"/>
</dbReference>
<evidence type="ECO:0000313" key="2">
    <source>
        <dbReference type="EMBL" id="QUS55789.1"/>
    </source>
</evidence>
<organism evidence="2 3">
    <name type="scientific">Pseudovibrio brasiliensis</name>
    <dbReference type="NCBI Taxonomy" id="1898042"/>
    <lineage>
        <taxon>Bacteria</taxon>
        <taxon>Pseudomonadati</taxon>
        <taxon>Pseudomonadota</taxon>
        <taxon>Alphaproteobacteria</taxon>
        <taxon>Hyphomicrobiales</taxon>
        <taxon>Stappiaceae</taxon>
        <taxon>Pseudovibrio</taxon>
    </lineage>
</organism>
<keyword evidence="1" id="KW-0472">Membrane</keyword>
<keyword evidence="1" id="KW-0812">Transmembrane</keyword>
<protein>
    <submittedName>
        <fullName evidence="2">Uncharacterized protein</fullName>
    </submittedName>
</protein>
<dbReference type="EMBL" id="CP074126">
    <property type="protein sequence ID" value="QUS55789.1"/>
    <property type="molecule type" value="Genomic_DNA"/>
</dbReference>